<feature type="region of interest" description="Disordered" evidence="1">
    <location>
        <begin position="167"/>
        <end position="188"/>
    </location>
</feature>
<feature type="compositionally biased region" description="Basic residues" evidence="1">
    <location>
        <begin position="121"/>
        <end position="132"/>
    </location>
</feature>
<name>A0A7S2K2M9_9STRA</name>
<proteinExistence type="predicted"/>
<evidence type="ECO:0000313" key="2">
    <source>
        <dbReference type="EMBL" id="CAD9564632.1"/>
    </source>
</evidence>
<feature type="compositionally biased region" description="Polar residues" evidence="1">
    <location>
        <begin position="67"/>
        <end position="76"/>
    </location>
</feature>
<feature type="compositionally biased region" description="Acidic residues" evidence="1">
    <location>
        <begin position="245"/>
        <end position="254"/>
    </location>
</feature>
<feature type="compositionally biased region" description="Polar residues" evidence="1">
    <location>
        <begin position="558"/>
        <end position="572"/>
    </location>
</feature>
<feature type="compositionally biased region" description="Polar residues" evidence="1">
    <location>
        <begin position="110"/>
        <end position="120"/>
    </location>
</feature>
<feature type="compositionally biased region" description="Low complexity" evidence="1">
    <location>
        <begin position="26"/>
        <end position="66"/>
    </location>
</feature>
<feature type="compositionally biased region" description="Low complexity" evidence="1">
    <location>
        <begin position="77"/>
        <end position="90"/>
    </location>
</feature>
<feature type="compositionally biased region" description="Low complexity" evidence="1">
    <location>
        <begin position="133"/>
        <end position="143"/>
    </location>
</feature>
<feature type="compositionally biased region" description="Low complexity" evidence="1">
    <location>
        <begin position="97"/>
        <end position="109"/>
    </location>
</feature>
<organism evidence="2">
    <name type="scientific">Leptocylindrus danicus</name>
    <dbReference type="NCBI Taxonomy" id="163516"/>
    <lineage>
        <taxon>Eukaryota</taxon>
        <taxon>Sar</taxon>
        <taxon>Stramenopiles</taxon>
        <taxon>Ochrophyta</taxon>
        <taxon>Bacillariophyta</taxon>
        <taxon>Coscinodiscophyceae</taxon>
        <taxon>Chaetocerotophycidae</taxon>
        <taxon>Leptocylindrales</taxon>
        <taxon>Leptocylindraceae</taxon>
        <taxon>Leptocylindrus</taxon>
    </lineage>
</organism>
<feature type="compositionally biased region" description="Polar residues" evidence="1">
    <location>
        <begin position="389"/>
        <end position="412"/>
    </location>
</feature>
<feature type="region of interest" description="Disordered" evidence="1">
    <location>
        <begin position="1"/>
        <end position="143"/>
    </location>
</feature>
<feature type="region of interest" description="Disordered" evidence="1">
    <location>
        <begin position="558"/>
        <end position="588"/>
    </location>
</feature>
<reference evidence="2" key="1">
    <citation type="submission" date="2021-01" db="EMBL/GenBank/DDBJ databases">
        <authorList>
            <person name="Corre E."/>
            <person name="Pelletier E."/>
            <person name="Niang G."/>
            <person name="Scheremetjew M."/>
            <person name="Finn R."/>
            <person name="Kale V."/>
            <person name="Holt S."/>
            <person name="Cochrane G."/>
            <person name="Meng A."/>
            <person name="Brown T."/>
            <person name="Cohen L."/>
        </authorList>
    </citation>
    <scope>NUCLEOTIDE SEQUENCE</scope>
    <source>
        <strain evidence="2">B650</strain>
    </source>
</reference>
<feature type="compositionally biased region" description="Basic and acidic residues" evidence="1">
    <location>
        <begin position="278"/>
        <end position="300"/>
    </location>
</feature>
<feature type="compositionally biased region" description="Basic and acidic residues" evidence="1">
    <location>
        <begin position="1"/>
        <end position="16"/>
    </location>
</feature>
<gene>
    <name evidence="2" type="ORF">LDAN0321_LOCUS4583</name>
</gene>
<feature type="compositionally biased region" description="Low complexity" evidence="1">
    <location>
        <begin position="235"/>
        <end position="244"/>
    </location>
</feature>
<protein>
    <submittedName>
        <fullName evidence="2">Uncharacterized protein</fullName>
    </submittedName>
</protein>
<feature type="region of interest" description="Disordered" evidence="1">
    <location>
        <begin position="778"/>
        <end position="797"/>
    </location>
</feature>
<feature type="compositionally biased region" description="Low complexity" evidence="1">
    <location>
        <begin position="350"/>
        <end position="359"/>
    </location>
</feature>
<dbReference type="EMBL" id="HBGY01007363">
    <property type="protein sequence ID" value="CAD9564632.1"/>
    <property type="molecule type" value="Transcribed_RNA"/>
</dbReference>
<accession>A0A7S2K2M9</accession>
<sequence length="843" mass="92147">MSIDNEHQHEHEHDILIDPSHSQSFASSTTGMGTHHTNTTSSTYYMHSSNTHTHTNTNKATSTRTTIKSSNNNEQMSVGSTASSRSGSTTMIYDSGTTTQQQQQQQQQQYTMSSGGIMTTRQRRSAKARQHRNSTNTNTNTSNMMMLQRQNTDDSNSIVSYGVGVPTCNNNNADGDMMSGGEEGEDDATAFQESDMDEDAQTRSSLREAVLGSGMSLHDWQRSSNPRARDRSRSKSSASKQSSAYDDDDDDDDDRFGYGNYNDKNGLPAMNGMQRARYKQEKEQLRRKEEMARRRGKGQEHSQQSTTSSKLQAQAQAQHDNVKNKQQNHYFGRNGTANHAGGARGGGGASSLASASASSRIDNPFLDPTSSSNRMKMKMATATDGRNHMNGNHQLQQNRNGNKNNSSDHNGTQQQQQQQAVESFQSIGNSPLAKTAAGVSALAFIGIAVGPVGLVIGAAAVGAGIGVMQLPPERRAEMSEKASQVLEQANEKANVINETVSTSCVQACEKTGLKEVAQNTIPDHYLCDSLKDQHGIGGMVGGSSRKDLDVSMAESELRLQSNNGDDATVTTDRNGKGPLPGDDRHSMMMPRVNLGNRRVACFRRGRIVPVNQIHSLDPAVQPRAWLDVMASILTTRDEKNEAMEEVLILAKDKRHARMFLEEGILDSLMWILSGFFKKYSALLRMTDSNHPNSTTYGAIEEKQDADGRSFGQKSAMHGADAYVHARLAANCCVTLGKAHCAIVHTEGDLLLMSAYNRGAVPIERQGAQMLFEVPHHTRVSTASMDPEDETGGAEGEQSSEFFTLTELSMQESEHLAKLIKNLCDGKMDKQFGYNQQQDSSSLM</sequence>
<evidence type="ECO:0000256" key="1">
    <source>
        <dbReference type="SAM" id="MobiDB-lite"/>
    </source>
</evidence>
<feature type="compositionally biased region" description="Polar residues" evidence="1">
    <location>
        <begin position="301"/>
        <end position="329"/>
    </location>
</feature>
<feature type="region of interest" description="Disordered" evidence="1">
    <location>
        <begin position="211"/>
        <end position="423"/>
    </location>
</feature>
<dbReference type="AlphaFoldDB" id="A0A7S2K2M9"/>